<name>A0A4R6TLR4_9FLAO</name>
<dbReference type="SUPFAM" id="SSF50156">
    <property type="entry name" value="PDZ domain-like"/>
    <property type="match status" value="1"/>
</dbReference>
<organism evidence="4 5">
    <name type="scientific">Zeaxanthinibacter enoshimensis</name>
    <dbReference type="NCBI Taxonomy" id="392009"/>
    <lineage>
        <taxon>Bacteria</taxon>
        <taxon>Pseudomonadati</taxon>
        <taxon>Bacteroidota</taxon>
        <taxon>Flavobacteriia</taxon>
        <taxon>Flavobacteriales</taxon>
        <taxon>Flavobacteriaceae</taxon>
        <taxon>Zeaxanthinibacter</taxon>
    </lineage>
</organism>
<dbReference type="Pfam" id="PF17899">
    <property type="entry name" value="Peptidase_M61_N"/>
    <property type="match status" value="1"/>
</dbReference>
<dbReference type="PROSITE" id="PS51257">
    <property type="entry name" value="PROKAR_LIPOPROTEIN"/>
    <property type="match status" value="1"/>
</dbReference>
<dbReference type="Proteomes" id="UP000295468">
    <property type="component" value="Unassembled WGS sequence"/>
</dbReference>
<dbReference type="Gene3D" id="1.10.390.10">
    <property type="entry name" value="Neutral Protease Domain 2"/>
    <property type="match status" value="1"/>
</dbReference>
<keyword evidence="4" id="KW-0482">Metalloprotease</keyword>
<feature type="domain" description="Peptidase M61 N-terminal" evidence="3">
    <location>
        <begin position="36"/>
        <end position="214"/>
    </location>
</feature>
<evidence type="ECO:0000256" key="1">
    <source>
        <dbReference type="SAM" id="SignalP"/>
    </source>
</evidence>
<dbReference type="EMBL" id="SNYI01000001">
    <property type="protein sequence ID" value="TDQ32324.1"/>
    <property type="molecule type" value="Genomic_DNA"/>
</dbReference>
<dbReference type="AlphaFoldDB" id="A0A4R6TLR4"/>
<feature type="domain" description="Peptidase M61 catalytic" evidence="2">
    <location>
        <begin position="311"/>
        <end position="418"/>
    </location>
</feature>
<dbReference type="SUPFAM" id="SSF55486">
    <property type="entry name" value="Metalloproteases ('zincins'), catalytic domain"/>
    <property type="match status" value="1"/>
</dbReference>
<dbReference type="RefSeq" id="WP_133642398.1">
    <property type="nucleotide sequence ID" value="NZ_SNYI01000001.1"/>
</dbReference>
<dbReference type="OrthoDB" id="9778516at2"/>
<accession>A0A4R6TLR4</accession>
<dbReference type="Gene3D" id="2.30.42.10">
    <property type="match status" value="1"/>
</dbReference>
<reference evidence="4 5" key="1">
    <citation type="submission" date="2019-03" db="EMBL/GenBank/DDBJ databases">
        <title>Genomic Encyclopedia of Archaeal and Bacterial Type Strains, Phase II (KMG-II): from individual species to whole genera.</title>
        <authorList>
            <person name="Goeker M."/>
        </authorList>
    </citation>
    <scope>NUCLEOTIDE SEQUENCE [LARGE SCALE GENOMIC DNA]</scope>
    <source>
        <strain evidence="4 5">DSM 18435</strain>
    </source>
</reference>
<keyword evidence="4" id="KW-0645">Protease</keyword>
<keyword evidence="1" id="KW-0732">Signal</keyword>
<sequence>MKRLSVYYLLLLCLILSGCGASKSLNTASSSPVIATLDLVNVEDDKVSVTVDPGAFSTDAVTFYIPKTVPGTYSVDNYGQYIEMLKAIDYKGNEIPVTRVDENSWSIAGAKDLDKVVYFVNDTYDTESERDDAVFSPAGTNIDKGNTYMLNLHGFVGYFDGYKEVPYELSIAVPGDLVATTSLKRASQEKIAGKDVFKADRYFEVIDNPIMYAKPNNISFEVQGITVNLAVYSPNGVYDAVALEGRMKEMMGAQKAFLGPIDGTKEYNILLHLSPMGPTDPNGFGALEHHTSTVVVLPEQMPKENLEQAMVDVVSHEFFHIVTPLNVHSEEIQFFDFNAPEMSKHLWMYEGTTEYFANLFQINQGLIDEDEFYQRMVDKISNSRAYDDDMSFTVMSENILESPYKENYANVYEKGALINMSLDLLLRELSGGEKGVLGLMKSLSGKYGNNTPFKDDSLIGEIVAMTYPEVGEFFEKYVTGDTPIAYEDFLAKVGLTLTSVKEESGYFLRGQIPYIDVDQQNDNAIFVRKGITLNSFMKDLGLQGGDVIDEINGVAISLESIRPIIGESFGWDADKEITMTITRDGQQLQLKGVAGTPTVMVEKIMASGDATAEELALREAWLKG</sequence>
<dbReference type="GO" id="GO:0006508">
    <property type="term" value="P:proteolysis"/>
    <property type="evidence" value="ECO:0007669"/>
    <property type="project" value="UniProtKB-KW"/>
</dbReference>
<gene>
    <name evidence="4" type="ORF">CLV82_0148</name>
</gene>
<dbReference type="InterPro" id="IPR007963">
    <property type="entry name" value="Peptidase_M61_catalytic"/>
</dbReference>
<proteinExistence type="predicted"/>
<keyword evidence="4" id="KW-0378">Hydrolase</keyword>
<comment type="caution">
    <text evidence="4">The sequence shown here is derived from an EMBL/GenBank/DDBJ whole genome shotgun (WGS) entry which is preliminary data.</text>
</comment>
<feature type="chain" id="PRO_5020819694" evidence="1">
    <location>
        <begin position="24"/>
        <end position="624"/>
    </location>
</feature>
<dbReference type="Pfam" id="PF05299">
    <property type="entry name" value="Peptidase_M61"/>
    <property type="match status" value="1"/>
</dbReference>
<dbReference type="GO" id="GO:0008237">
    <property type="term" value="F:metallopeptidase activity"/>
    <property type="evidence" value="ECO:0007669"/>
    <property type="project" value="UniProtKB-KW"/>
</dbReference>
<protein>
    <submittedName>
        <fullName evidence="4">Putative metalloprotease with PDZ domain</fullName>
    </submittedName>
</protein>
<feature type="signal peptide" evidence="1">
    <location>
        <begin position="1"/>
        <end position="23"/>
    </location>
</feature>
<evidence type="ECO:0000313" key="5">
    <source>
        <dbReference type="Proteomes" id="UP000295468"/>
    </source>
</evidence>
<evidence type="ECO:0000259" key="3">
    <source>
        <dbReference type="Pfam" id="PF17899"/>
    </source>
</evidence>
<dbReference type="Gene3D" id="2.60.40.3650">
    <property type="match status" value="1"/>
</dbReference>
<keyword evidence="5" id="KW-1185">Reference proteome</keyword>
<evidence type="ECO:0000259" key="2">
    <source>
        <dbReference type="Pfam" id="PF05299"/>
    </source>
</evidence>
<dbReference type="InterPro" id="IPR036034">
    <property type="entry name" value="PDZ_sf"/>
</dbReference>
<dbReference type="InterPro" id="IPR027268">
    <property type="entry name" value="Peptidase_M4/M1_CTD_sf"/>
</dbReference>
<dbReference type="InterPro" id="IPR040756">
    <property type="entry name" value="Peptidase_M61_N"/>
</dbReference>
<evidence type="ECO:0000313" key="4">
    <source>
        <dbReference type="EMBL" id="TDQ32324.1"/>
    </source>
</evidence>